<dbReference type="InterPro" id="IPR009081">
    <property type="entry name" value="PP-bd_ACP"/>
</dbReference>
<dbReference type="Gene3D" id="1.10.1200.10">
    <property type="entry name" value="ACP-like"/>
    <property type="match status" value="1"/>
</dbReference>
<evidence type="ECO:0000313" key="2">
    <source>
        <dbReference type="EMBL" id="MFC5918493.1"/>
    </source>
</evidence>
<name>A0ABW1GWF9_9ACTN</name>
<sequence length="85" mass="9815">MTDTETRVMKVLTKALSRRLEPVQISPDVDMVTALGLDSLEAIEFLLQIEDEFDIELDFENLSLQHLHSVRTFSAEVIERREPSR</sequence>
<reference evidence="3" key="1">
    <citation type="journal article" date="2019" name="Int. J. Syst. Evol. Microbiol.">
        <title>The Global Catalogue of Microorganisms (GCM) 10K type strain sequencing project: providing services to taxonomists for standard genome sequencing and annotation.</title>
        <authorList>
            <consortium name="The Broad Institute Genomics Platform"/>
            <consortium name="The Broad Institute Genome Sequencing Center for Infectious Disease"/>
            <person name="Wu L."/>
            <person name="Ma J."/>
        </authorList>
    </citation>
    <scope>NUCLEOTIDE SEQUENCE [LARGE SCALE GENOMIC DNA]</scope>
    <source>
        <strain evidence="3">JCM 4147</strain>
    </source>
</reference>
<dbReference type="RefSeq" id="WP_344515228.1">
    <property type="nucleotide sequence ID" value="NZ_BAAATU010000032.1"/>
</dbReference>
<dbReference type="PROSITE" id="PS50075">
    <property type="entry name" value="CARRIER"/>
    <property type="match status" value="1"/>
</dbReference>
<protein>
    <submittedName>
        <fullName evidence="2">Acyl carrier protein</fullName>
    </submittedName>
</protein>
<evidence type="ECO:0000313" key="3">
    <source>
        <dbReference type="Proteomes" id="UP001596200"/>
    </source>
</evidence>
<keyword evidence="3" id="KW-1185">Reference proteome</keyword>
<accession>A0ABW1GWF9</accession>
<gene>
    <name evidence="2" type="ORF">ACFP1B_34450</name>
</gene>
<dbReference type="SUPFAM" id="SSF47336">
    <property type="entry name" value="ACP-like"/>
    <property type="match status" value="1"/>
</dbReference>
<dbReference type="Pfam" id="PF00550">
    <property type="entry name" value="PP-binding"/>
    <property type="match status" value="1"/>
</dbReference>
<comment type="caution">
    <text evidence="2">The sequence shown here is derived from an EMBL/GenBank/DDBJ whole genome shotgun (WGS) entry which is preliminary data.</text>
</comment>
<dbReference type="Proteomes" id="UP001596200">
    <property type="component" value="Unassembled WGS sequence"/>
</dbReference>
<feature type="domain" description="Carrier" evidence="1">
    <location>
        <begin position="2"/>
        <end position="81"/>
    </location>
</feature>
<dbReference type="InterPro" id="IPR036736">
    <property type="entry name" value="ACP-like_sf"/>
</dbReference>
<evidence type="ECO:0000259" key="1">
    <source>
        <dbReference type="PROSITE" id="PS50075"/>
    </source>
</evidence>
<dbReference type="EMBL" id="JBHSPU010000039">
    <property type="protein sequence ID" value="MFC5918493.1"/>
    <property type="molecule type" value="Genomic_DNA"/>
</dbReference>
<organism evidence="2 3">
    <name type="scientific">Streptomyces pulveraceus</name>
    <dbReference type="NCBI Taxonomy" id="68258"/>
    <lineage>
        <taxon>Bacteria</taxon>
        <taxon>Bacillati</taxon>
        <taxon>Actinomycetota</taxon>
        <taxon>Actinomycetes</taxon>
        <taxon>Kitasatosporales</taxon>
        <taxon>Streptomycetaceae</taxon>
        <taxon>Streptomyces</taxon>
    </lineage>
</organism>
<proteinExistence type="predicted"/>